<reference evidence="4" key="1">
    <citation type="journal article" date="2014" name="Int. J. Syst. Evol. Microbiol.">
        <title>Complete genome sequence of Corynebacterium casei LMG S-19264T (=DSM 44701T), isolated from a smear-ripened cheese.</title>
        <authorList>
            <consortium name="US DOE Joint Genome Institute (JGI-PGF)"/>
            <person name="Walter F."/>
            <person name="Albersmeier A."/>
            <person name="Kalinowski J."/>
            <person name="Ruckert C."/>
        </authorList>
    </citation>
    <scope>NUCLEOTIDE SEQUENCE</scope>
    <source>
        <strain evidence="4">JCM 12580</strain>
    </source>
</reference>
<keyword evidence="5" id="KW-1185">Reference proteome</keyword>
<feature type="domain" description="YtkA-like" evidence="3">
    <location>
        <begin position="156"/>
        <end position="235"/>
    </location>
</feature>
<feature type="domain" description="YtkA-like" evidence="3">
    <location>
        <begin position="34"/>
        <end position="117"/>
    </location>
</feature>
<evidence type="ECO:0000259" key="3">
    <source>
        <dbReference type="Pfam" id="PF13115"/>
    </source>
</evidence>
<dbReference type="PROSITE" id="PS51257">
    <property type="entry name" value="PROKAR_LIPOPROTEIN"/>
    <property type="match status" value="1"/>
</dbReference>
<dbReference type="AlphaFoldDB" id="A0A917Q0T7"/>
<gene>
    <name evidence="4" type="ORF">GCM10007063_28500</name>
</gene>
<comment type="caution">
    <text evidence="4">The sequence shown here is derived from an EMBL/GenBank/DDBJ whole genome shotgun (WGS) entry which is preliminary data.</text>
</comment>
<protein>
    <recommendedName>
        <fullName evidence="3">YtkA-like domain-containing protein</fullName>
    </recommendedName>
</protein>
<accession>A0A917Q0T7</accession>
<keyword evidence="2" id="KW-0732">Signal</keyword>
<dbReference type="Pfam" id="PF13115">
    <property type="entry name" value="YtkA"/>
    <property type="match status" value="2"/>
</dbReference>
<name>A0A917Q0T7_9BACI</name>
<organism evidence="4 5">
    <name type="scientific">Lentibacillus kapialis</name>
    <dbReference type="NCBI Taxonomy" id="340214"/>
    <lineage>
        <taxon>Bacteria</taxon>
        <taxon>Bacillati</taxon>
        <taxon>Bacillota</taxon>
        <taxon>Bacilli</taxon>
        <taxon>Bacillales</taxon>
        <taxon>Bacillaceae</taxon>
        <taxon>Lentibacillus</taxon>
    </lineage>
</organism>
<proteinExistence type="predicted"/>
<dbReference type="EMBL" id="BMNQ01000054">
    <property type="protein sequence ID" value="GGK04478.1"/>
    <property type="molecule type" value="Genomic_DNA"/>
</dbReference>
<dbReference type="InterPro" id="IPR032693">
    <property type="entry name" value="YtkA-like_dom"/>
</dbReference>
<sequence>MKKSIWAILAVFIMALLAACGSDNTEQGSGNAEEEIKELKVDFDLSETAKVGEKIQLKATVTYGGEKVKDAEEVKFEHWEKGHEDDSTMVKSSNNEDGTYTAEVTFDHDGTYEIYAHTTARGMHTMPKKSIMVGSDKSDEENSSKSEDNGHDDHHAKGFGMHFAKPDSINAGKETDLIVHLQMDDNPLEKADVSFEIWKDGAEKHQYVDAQETKAGEYGATHTFNESHSYNMTIHVENDEGLHEHKEFQLEVTE</sequence>
<dbReference type="RefSeq" id="WP_188633781.1">
    <property type="nucleotide sequence ID" value="NZ_BMNQ01000054.1"/>
</dbReference>
<feature type="signal peptide" evidence="2">
    <location>
        <begin position="1"/>
        <end position="18"/>
    </location>
</feature>
<feature type="chain" id="PRO_5039393592" description="YtkA-like domain-containing protein" evidence="2">
    <location>
        <begin position="19"/>
        <end position="254"/>
    </location>
</feature>
<reference evidence="4" key="2">
    <citation type="submission" date="2020-09" db="EMBL/GenBank/DDBJ databases">
        <authorList>
            <person name="Sun Q."/>
            <person name="Ohkuma M."/>
        </authorList>
    </citation>
    <scope>NUCLEOTIDE SEQUENCE</scope>
    <source>
        <strain evidence="4">JCM 12580</strain>
    </source>
</reference>
<evidence type="ECO:0000256" key="2">
    <source>
        <dbReference type="SAM" id="SignalP"/>
    </source>
</evidence>
<feature type="region of interest" description="Disordered" evidence="1">
    <location>
        <begin position="132"/>
        <end position="158"/>
    </location>
</feature>
<evidence type="ECO:0000313" key="5">
    <source>
        <dbReference type="Proteomes" id="UP000658382"/>
    </source>
</evidence>
<dbReference type="Proteomes" id="UP000658382">
    <property type="component" value="Unassembled WGS sequence"/>
</dbReference>
<evidence type="ECO:0000256" key="1">
    <source>
        <dbReference type="SAM" id="MobiDB-lite"/>
    </source>
</evidence>
<feature type="compositionally biased region" description="Basic and acidic residues" evidence="1">
    <location>
        <begin position="136"/>
        <end position="156"/>
    </location>
</feature>
<evidence type="ECO:0000313" key="4">
    <source>
        <dbReference type="EMBL" id="GGK04478.1"/>
    </source>
</evidence>